<dbReference type="Proteomes" id="UP000008641">
    <property type="component" value="Chromosome"/>
</dbReference>
<evidence type="ECO:0000313" key="4">
    <source>
        <dbReference type="Proteomes" id="UP000008641"/>
    </source>
</evidence>
<dbReference type="GO" id="GO:0033194">
    <property type="term" value="P:response to hydroperoxide"/>
    <property type="evidence" value="ECO:0007669"/>
    <property type="project" value="TreeGrafter"/>
</dbReference>
<dbReference type="EMBL" id="CP002455">
    <property type="protein sequence ID" value="ADX68320.1"/>
    <property type="molecule type" value="Genomic_DNA"/>
</dbReference>
<dbReference type="Pfam" id="PF03883">
    <property type="entry name" value="H2O2_YaaD"/>
    <property type="match status" value="1"/>
</dbReference>
<name>F0NZH3_WEEVC</name>
<dbReference type="eggNOG" id="COG3022">
    <property type="taxonomic scope" value="Bacteria"/>
</dbReference>
<reference evidence="3 4" key="1">
    <citation type="journal article" date="2011" name="Stand. Genomic Sci.">
        <title>Complete genome sequence of Weeksella virosa type strain (9751).</title>
        <authorList>
            <person name="Lang E."/>
            <person name="Teshima H."/>
            <person name="Lucas S."/>
            <person name="Lapidus A."/>
            <person name="Hammon N."/>
            <person name="Deshpande S."/>
            <person name="Nolan M."/>
            <person name="Cheng J.F."/>
            <person name="Pitluck S."/>
            <person name="Liolios K."/>
            <person name="Pagani I."/>
            <person name="Mikhailova N."/>
            <person name="Ivanova N."/>
            <person name="Mavromatis K."/>
            <person name="Pati A."/>
            <person name="Tapia R."/>
            <person name="Han C."/>
            <person name="Goodwin L."/>
            <person name="Chen A."/>
            <person name="Palaniappan K."/>
            <person name="Land M."/>
            <person name="Hauser L."/>
            <person name="Chang Y.J."/>
            <person name="Jeffries C.D."/>
            <person name="Brambilla E.M."/>
            <person name="Kopitz M."/>
            <person name="Rohde M."/>
            <person name="Goker M."/>
            <person name="Tindall B.J."/>
            <person name="Detter J.C."/>
            <person name="Woyke T."/>
            <person name="Bristow J."/>
            <person name="Eisen J.A."/>
            <person name="Markowitz V."/>
            <person name="Hugenholtz P."/>
            <person name="Klenk H.P."/>
            <person name="Kyrpides N.C."/>
        </authorList>
    </citation>
    <scope>NUCLEOTIDE SEQUENCE [LARGE SCALE GENOMIC DNA]</scope>
    <source>
        <strain evidence="4">ATCC 43766 / DSM 16922 / JCM 21250 / NBRC 16016 / NCTC 11634 / CL345/78</strain>
    </source>
</reference>
<dbReference type="GO" id="GO:0005829">
    <property type="term" value="C:cytosol"/>
    <property type="evidence" value="ECO:0007669"/>
    <property type="project" value="TreeGrafter"/>
</dbReference>
<feature type="coiled-coil region" evidence="2">
    <location>
        <begin position="28"/>
        <end position="55"/>
    </location>
</feature>
<evidence type="ECO:0000313" key="3">
    <source>
        <dbReference type="EMBL" id="ADX68320.1"/>
    </source>
</evidence>
<dbReference type="RefSeq" id="WP_013598709.1">
    <property type="nucleotide sequence ID" value="NC_015144.1"/>
</dbReference>
<dbReference type="NCBIfam" id="NF002542">
    <property type="entry name" value="PRK02101.1-3"/>
    <property type="match status" value="1"/>
</dbReference>
<evidence type="ECO:0000256" key="1">
    <source>
        <dbReference type="HAMAP-Rule" id="MF_00652"/>
    </source>
</evidence>
<dbReference type="HOGENOM" id="CLU_061989_0_0_10"/>
<accession>F0NZH3</accession>
<protein>
    <recommendedName>
        <fullName evidence="1">UPF0246 protein Weevi_1622</fullName>
    </recommendedName>
</protein>
<organism evidence="3 4">
    <name type="scientific">Weeksella virosa (strain ATCC 43766 / DSM 16922 / JCM 21250 / CCUG 30538 / CDC 9751 / IAM 14551 / NBRC 16016 / NCTC 11634 / CL345/78)</name>
    <dbReference type="NCBI Taxonomy" id="865938"/>
    <lineage>
        <taxon>Bacteria</taxon>
        <taxon>Pseudomonadati</taxon>
        <taxon>Bacteroidota</taxon>
        <taxon>Flavobacteriia</taxon>
        <taxon>Flavobacteriales</taxon>
        <taxon>Weeksellaceae</taxon>
        <taxon>Weeksella</taxon>
    </lineage>
</organism>
<gene>
    <name evidence="3" type="ordered locus">Weevi_1622</name>
</gene>
<dbReference type="OrthoDB" id="9777133at2"/>
<evidence type="ECO:0000256" key="2">
    <source>
        <dbReference type="SAM" id="Coils"/>
    </source>
</evidence>
<dbReference type="PANTHER" id="PTHR30283">
    <property type="entry name" value="PEROXIDE STRESS RESPONSE PROTEIN YAAA"/>
    <property type="match status" value="1"/>
</dbReference>
<dbReference type="InterPro" id="IPR005583">
    <property type="entry name" value="YaaA"/>
</dbReference>
<dbReference type="STRING" id="865938.Weevi_1622"/>
<dbReference type="AlphaFoldDB" id="F0NZH3"/>
<dbReference type="PANTHER" id="PTHR30283:SF4">
    <property type="entry name" value="PEROXIDE STRESS RESISTANCE PROTEIN YAAA"/>
    <property type="match status" value="1"/>
</dbReference>
<dbReference type="NCBIfam" id="NF002543">
    <property type="entry name" value="PRK02101.1-4"/>
    <property type="match status" value="1"/>
</dbReference>
<reference evidence="4" key="2">
    <citation type="journal article" date="2011" name="Stand. Genomic Sci.">
        <title>Complete genome sequence of Weeksella virosa type strain (9751T).</title>
        <authorList>
            <person name="Lang E."/>
            <person name="Teshima H."/>
            <person name="Lucas S."/>
            <person name="Lapidus A."/>
            <person name="Hammon N."/>
            <person name="Deshpande S."/>
            <person name="Nolan M."/>
            <person name="Cheng J."/>
            <person name="Pitluck S."/>
            <person name="Liolios K."/>
            <person name="Pagani I."/>
            <person name="Mikhailova N."/>
            <person name="Ivanova N."/>
            <person name="Mavromatis K."/>
            <person name="Pati A."/>
            <person name="Tapia R."/>
            <person name="Han C."/>
            <person name="Goodwin L."/>
            <person name="Chen A."/>
            <person name="Palaniappan K."/>
            <person name="Land M."/>
            <person name="Hauser L."/>
            <person name="Chang Y."/>
            <person name="Jeffries C."/>
            <person name="Brambilla E."/>
            <person name="Kopitz M."/>
            <person name="Rohde M."/>
            <person name="Goker M."/>
            <person name="Tindall B."/>
            <person name="Detter J."/>
            <person name="Woyke T."/>
            <person name="Bristow J."/>
            <person name="Eisen J."/>
            <person name="Markowitz V."/>
            <person name="Hugenholtz P."/>
            <person name="Klenk H."/>
            <person name="Kyrpides N."/>
        </authorList>
    </citation>
    <scope>NUCLEOTIDE SEQUENCE [LARGE SCALE GENOMIC DNA]</scope>
    <source>
        <strain evidence="4">ATCC 43766 / DSM 16922 / JCM 21250 / NBRC 16016 / NCTC 11634 / CL345/78</strain>
    </source>
</reference>
<sequence length="252" mass="29433">MKILISPAKLMDINPKSVWKKSTHPQFLETSEKIMQELRNKNVQELQNLMKISTNLAEINVERNLVWTAQPNDKQTTQAITAFAGEVYRGIKPEELSTEGQKYLDKNLFILSGLYGLLRPSDQIMLYRLEMGTKLPVEKSKDLCEIWRAQLTEYVNNHTQKDETIINLASNEYVKALDKKKLNSPLIEIDFMDFKDGKLKKIMMYFKHARGEMVRWCAEHQCKEIEELKNFDGMGYQFDANLSTDKRLVYTR</sequence>
<dbReference type="HAMAP" id="MF_00652">
    <property type="entry name" value="UPF0246"/>
    <property type="match status" value="1"/>
</dbReference>
<dbReference type="KEGG" id="wvi:Weevi_1622"/>
<keyword evidence="2" id="KW-0175">Coiled coil</keyword>
<proteinExistence type="inferred from homology"/>
<comment type="similarity">
    <text evidence="1">Belongs to the UPF0246 family.</text>
</comment>
<keyword evidence="4" id="KW-1185">Reference proteome</keyword>